<evidence type="ECO:0000313" key="1">
    <source>
        <dbReference type="EMBL" id="BBH52736.1"/>
    </source>
</evidence>
<dbReference type="OrthoDB" id="5292488at2"/>
<dbReference type="RefSeq" id="WP_130607469.1">
    <property type="nucleotide sequence ID" value="NZ_AP019368.1"/>
</dbReference>
<evidence type="ECO:0000313" key="2">
    <source>
        <dbReference type="Proteomes" id="UP000291236"/>
    </source>
</evidence>
<keyword evidence="2" id="KW-1185">Reference proteome</keyword>
<organism evidence="1 2">
    <name type="scientific">Fluviispira sanaruensis</name>
    <dbReference type="NCBI Taxonomy" id="2493639"/>
    <lineage>
        <taxon>Bacteria</taxon>
        <taxon>Pseudomonadati</taxon>
        <taxon>Bdellovibrionota</taxon>
        <taxon>Oligoflexia</taxon>
        <taxon>Silvanigrellales</taxon>
        <taxon>Silvanigrellaceae</taxon>
        <taxon>Fluviispira</taxon>
    </lineage>
</organism>
<protein>
    <submittedName>
        <fullName evidence="1">Uncharacterized protein</fullName>
    </submittedName>
</protein>
<sequence>MADVRVNGKRVPPLQSIDTLAILMKRLENIALNNNSALTSISINNSSIDIDNPEFLRLKLESDDKVDARLDTAEQLSFESLQVALDMAGLLVFDLKVVTLKLWDPGKNYEKSLETLLSDCNLFLTLAARPIYLLNKDPEQLEPEAERCLRELDKIANHIEDATLLAVHEHGKEACHVLVGMVKPAIERWIGLSAKFAQILEINTVTNTFNISENFLPDNHFQNNK</sequence>
<dbReference type="Proteomes" id="UP000291236">
    <property type="component" value="Chromosome"/>
</dbReference>
<accession>A0A4P2VI90</accession>
<gene>
    <name evidence="1" type="ORF">JCM31447_11780</name>
</gene>
<dbReference type="EMBL" id="AP019368">
    <property type="protein sequence ID" value="BBH52736.1"/>
    <property type="molecule type" value="Genomic_DNA"/>
</dbReference>
<dbReference type="AlphaFoldDB" id="A0A4P2VI90"/>
<proteinExistence type="predicted"/>
<name>A0A4P2VI90_FLUSA</name>
<dbReference type="KEGG" id="sbf:JCM31447_11780"/>
<reference evidence="1 2" key="1">
    <citation type="submission" date="2018-12" db="EMBL/GenBank/DDBJ databases">
        <title>Rubrispira sanarue gen. nov., sp., nov., a member of the order Silvanigrellales, isolated from a brackish lake in Hamamatsu Japan.</title>
        <authorList>
            <person name="Maejima Y."/>
            <person name="Iino T."/>
            <person name="Muraguchi Y."/>
            <person name="Fukuda K."/>
            <person name="Nojiri H."/>
            <person name="Ohkuma M."/>
            <person name="Moriuchi R."/>
            <person name="Dohra H."/>
            <person name="Kimbara K."/>
            <person name="Shintani M."/>
        </authorList>
    </citation>
    <scope>NUCLEOTIDE SEQUENCE [LARGE SCALE GENOMIC DNA]</scope>
    <source>
        <strain evidence="1 2">RF1110005</strain>
    </source>
</reference>